<feature type="domain" description="C3H1-type" evidence="11">
    <location>
        <begin position="33"/>
        <end position="56"/>
    </location>
</feature>
<dbReference type="InterPro" id="IPR041677">
    <property type="entry name" value="DNA2/NAM7_AAA_11"/>
</dbReference>
<dbReference type="InterPro" id="IPR045055">
    <property type="entry name" value="DNA2/NAM7-like"/>
</dbReference>
<feature type="region of interest" description="Disordered" evidence="10">
    <location>
        <begin position="487"/>
        <end position="516"/>
    </location>
</feature>
<evidence type="ECO:0000259" key="11">
    <source>
        <dbReference type="PROSITE" id="PS50103"/>
    </source>
</evidence>
<comment type="subcellular location">
    <subcellularLocation>
        <location evidence="1">Cytoplasm</location>
    </subcellularLocation>
</comment>
<dbReference type="STRING" id="576137.A0A1L7XN88"/>
<evidence type="ECO:0000256" key="8">
    <source>
        <dbReference type="ARBA" id="ARBA00022859"/>
    </source>
</evidence>
<evidence type="ECO:0000256" key="4">
    <source>
        <dbReference type="ARBA" id="ARBA00022737"/>
    </source>
</evidence>
<dbReference type="EMBL" id="FJOG01000037">
    <property type="protein sequence ID" value="CZR66499.1"/>
    <property type="molecule type" value="Genomic_DNA"/>
</dbReference>
<dbReference type="FunFam" id="3.40.50.300:FF:001660">
    <property type="entry name" value="NF-X1 finger and helicase protein, putative"/>
    <property type="match status" value="1"/>
</dbReference>
<organism evidence="13 14">
    <name type="scientific">Phialocephala subalpina</name>
    <dbReference type="NCBI Taxonomy" id="576137"/>
    <lineage>
        <taxon>Eukaryota</taxon>
        <taxon>Fungi</taxon>
        <taxon>Dikarya</taxon>
        <taxon>Ascomycota</taxon>
        <taxon>Pezizomycotina</taxon>
        <taxon>Leotiomycetes</taxon>
        <taxon>Helotiales</taxon>
        <taxon>Mollisiaceae</taxon>
        <taxon>Phialocephala</taxon>
        <taxon>Phialocephala fortinii species complex</taxon>
    </lineage>
</organism>
<dbReference type="Proteomes" id="UP000184330">
    <property type="component" value="Unassembled WGS sequence"/>
</dbReference>
<keyword evidence="4" id="KW-0677">Repeat</keyword>
<dbReference type="InterPro" id="IPR000967">
    <property type="entry name" value="Znf_NFX1"/>
</dbReference>
<protein>
    <submittedName>
        <fullName evidence="13">Related to NF-X1 finger and helicase domain protein</fullName>
    </submittedName>
</protein>
<dbReference type="InterPro" id="IPR000571">
    <property type="entry name" value="Znf_CCCH"/>
</dbReference>
<evidence type="ECO:0000259" key="12">
    <source>
        <dbReference type="PROSITE" id="PS51981"/>
    </source>
</evidence>
<evidence type="ECO:0000256" key="7">
    <source>
        <dbReference type="ARBA" id="ARBA00022833"/>
    </source>
</evidence>
<dbReference type="CDD" id="cd17936">
    <property type="entry name" value="EEXXEc_NFX1"/>
    <property type="match status" value="1"/>
</dbReference>
<feature type="domain" description="C3H1-type" evidence="11">
    <location>
        <begin position="4"/>
        <end position="31"/>
    </location>
</feature>
<dbReference type="SUPFAM" id="SSF52540">
    <property type="entry name" value="P-loop containing nucleoside triphosphate hydrolases"/>
    <property type="match status" value="1"/>
</dbReference>
<dbReference type="CDD" id="cd06008">
    <property type="entry name" value="NF-X1-zinc-finger"/>
    <property type="match status" value="1"/>
</dbReference>
<dbReference type="PROSITE" id="PS50103">
    <property type="entry name" value="ZF_C3H1"/>
    <property type="match status" value="2"/>
</dbReference>
<evidence type="ECO:0000256" key="10">
    <source>
        <dbReference type="SAM" id="MobiDB-lite"/>
    </source>
</evidence>
<keyword evidence="6 13" id="KW-0347">Helicase</keyword>
<dbReference type="PANTHER" id="PTHR10887">
    <property type="entry name" value="DNA2/NAM7 HELICASE FAMILY"/>
    <property type="match status" value="1"/>
</dbReference>
<keyword evidence="6 13" id="KW-0378">Hydrolase</keyword>
<proteinExistence type="predicted"/>
<accession>A0A1L7XN88</accession>
<feature type="zinc finger region" description="C3H1-type" evidence="9">
    <location>
        <begin position="33"/>
        <end position="56"/>
    </location>
</feature>
<dbReference type="InterPro" id="IPR046439">
    <property type="entry name" value="ZF_RZ_dom"/>
</dbReference>
<dbReference type="OrthoDB" id="2423195at2759"/>
<keyword evidence="8" id="KW-0391">Immunity</keyword>
<evidence type="ECO:0000313" key="14">
    <source>
        <dbReference type="Proteomes" id="UP000184330"/>
    </source>
</evidence>
<feature type="compositionally biased region" description="Low complexity" evidence="10">
    <location>
        <begin position="495"/>
        <end position="508"/>
    </location>
</feature>
<evidence type="ECO:0000313" key="13">
    <source>
        <dbReference type="EMBL" id="CZR66499.1"/>
    </source>
</evidence>
<dbReference type="InterPro" id="IPR047187">
    <property type="entry name" value="SF1_C_Upf1"/>
</dbReference>
<dbReference type="Pfam" id="PF13087">
    <property type="entry name" value="AAA_12"/>
    <property type="match status" value="1"/>
</dbReference>
<keyword evidence="6 13" id="KW-0067">ATP-binding</keyword>
<dbReference type="SMART" id="SM00356">
    <property type="entry name" value="ZnF_C3H1"/>
    <property type="match status" value="2"/>
</dbReference>
<evidence type="ECO:0000256" key="2">
    <source>
        <dbReference type="ARBA" id="ARBA00022490"/>
    </source>
</evidence>
<dbReference type="Gene3D" id="3.40.50.300">
    <property type="entry name" value="P-loop containing nucleotide triphosphate hydrolases"/>
    <property type="match status" value="2"/>
</dbReference>
<keyword evidence="3 9" id="KW-0479">Metal-binding</keyword>
<feature type="domain" description="RZ-type" evidence="12">
    <location>
        <begin position="1894"/>
        <end position="1966"/>
    </location>
</feature>
<dbReference type="GO" id="GO:0005737">
    <property type="term" value="C:cytoplasm"/>
    <property type="evidence" value="ECO:0007669"/>
    <property type="project" value="UniProtKB-SubCell"/>
</dbReference>
<keyword evidence="14" id="KW-1185">Reference proteome</keyword>
<dbReference type="GO" id="GO:0031048">
    <property type="term" value="P:regulatory ncRNA-mediated heterochromatin formation"/>
    <property type="evidence" value="ECO:0007669"/>
    <property type="project" value="TreeGrafter"/>
</dbReference>
<keyword evidence="5 9" id="KW-0863">Zinc-finger</keyword>
<feature type="zinc finger region" description="C3H1-type" evidence="9">
    <location>
        <begin position="4"/>
        <end position="31"/>
    </location>
</feature>
<evidence type="ECO:0000256" key="1">
    <source>
        <dbReference type="ARBA" id="ARBA00004496"/>
    </source>
</evidence>
<gene>
    <name evidence="13" type="ORF">PAC_16400</name>
</gene>
<evidence type="ECO:0000256" key="5">
    <source>
        <dbReference type="ARBA" id="ARBA00022771"/>
    </source>
</evidence>
<dbReference type="InterPro" id="IPR041679">
    <property type="entry name" value="DNA2/NAM7-like_C"/>
</dbReference>
<dbReference type="GO" id="GO:0008270">
    <property type="term" value="F:zinc ion binding"/>
    <property type="evidence" value="ECO:0007669"/>
    <property type="project" value="UniProtKB-KW"/>
</dbReference>
<dbReference type="SMART" id="SM00438">
    <property type="entry name" value="ZnF_NFX"/>
    <property type="match status" value="5"/>
</dbReference>
<sequence>MSTWNATRICFNFARGRCTQGSRCRFSHDSNTPCPDYPTPRGCSRGDRCPYSHHNPTVTTPAASATHSSPPVARQESELEASCRQWTYMIPRPDSRSFRHNSSVDLKKFFETGWELVEGGDAGTRQYIITKLATENGLSMIKAMADLMTDSTRDSSIFQNRTLPFFQIISYPDIISSLILETPLDCIYNFLFGPRGRRAVQVFRYTAAAVASLVTQHSSSNTELPTKATTITLAVLQRLIDGCQTAQVVEDFVPIVETIAACMSDSPAFFPAQQSLVRIRRRLNIGESLPVKEHTQSTIAVHDVAFELDVDMPGKLSNHGPRHDNDCENISDIRILPTAGEIMSQRQEYLPSSRASTHHLTGIAGLLDKHFRLLREDTVGQVRDAVRVELSRLENPNHAGQTSQGKDILRNVVHRNLRLLSLTVDKKKGLQVLVGFDQPTAIREKSRRHREEWWQNTKRLQLDSFVCVVSASRRIIFFSVCEPAGQSSQDRRASDASSSAARAAPSPATNAPSLSQDSDQATVLLSMVEHNAGDVEWIVGHLGARYKSRQSLVEFPGILLPSFQPTLQALQRMSRTLDVPFGDIIAPELQAPDVDAFQSQRQPPAYARRLGFSLNLDCLTGGQPLALKPGSEEPFDFGTFEQHSTLDEAQQEAVVHALKTPLAAIQGPPGTGKSYTGVSIIKALLENREAAKLGPVICVCYTNHALDQLLEHLWQDGVRQIIRLGSRSKSEVLQKLNLHVVSKGIEPTKQEKHDKWQYNQHITSVIQEAETILDGLNNSASWRNVRDYLQLRNPKHFKDLFRGSVDEDGFTEVKEGKKIRVVDSWLRNAPKKLVSNRPVAELQSVSLRETSSLERAALHKDWLEKQSNELLHRLLSSLDELYDSKSNLDKCHQELNLRCLRQANIIGVTTSGLAKTIDVLGRVGAKVVLCEEAGEVLEAHTLTTFLPGVQHAILIGDHQQLRPQINNYELQYDNPRGQRFSLDISLFERLVSPQLGQPKLSCIALETQRRMHPSIAELVRVPLYPKLKDHPSVGHYPEVDGMRKRLYWLDHREKEDPRSAQSVSMSRTNVFEVDMVEALVAHLVRQGTYGNEDIAVLTPYLGQLQKIRKRLASTFAIVVGDRDIEDLEAKGLEDPAEKNEEQQSQKSTLLNALRIATVDNFQGEEAKVIVISLVRSNEERKCGFLKTSNRINVLLSRARHGMFIIGNSDTASPVPMWSQVISILEKSESIGPTLALCCARHQDAPIEVSTPDDFARLSPEGGCDKRCVSRLRCGHACLNMCHSDTLHNAVHCLERCQRTKPGCDHSCPKDCGDRCDDKCQVMVYKTILPCGHIAERLKCHEAQAPETVQCRVQMDHTMPHCDHQVKVFCYQLPLDNDHACFAKCGAMLPCGHTCLSRCCECNIRIDGRIVERTHLPCKTPCSRPYSTCRHNCKASCHEGSDCPLCSQDCEVSCAHSKCSRRCHEPCIPCAEDCSWSCPHHGKCALPCAVPCDLLPCSKRCSNLLSCGHQCPSICGETCPDARYCQVCAKESVKTMVVDYIMSSTYEEIDLDESPCIIPSCGHILTLESMDGHMSMSDFYTSDETGSLVEIAKSSEPFSASSLKNCPQCRGPLRNINRYSRIVRRALIDESTKKFIVWANAGFIPLVSRMEEVEREMREGAQDAKSAPAPSVNVSQSIELTGARETQFTRVGLIVRNAKEYRSVLRLRRDIKHFLTQVDETEQPFGRVRDLVLDARRHKGVNVDDSVELSASDILQTRNRLLTTVLLIRCDYAILVSFLDRYKKASANLTTAPRAIKIDFGANRKDCEALISESKARNQPSITVEGHLYWARFLALERGLKESSDKMTALRETARDHLRQAKEVCATHAGQTKGMMDEIEEVEKMLRDSTFYMPVTNEEKAAVYAAMARDFRGTGHWYYCVNGHPFTVGECGMPMQTSTCPQCGETVGGTNHTAVEGVRQAADLEREFGTLRI</sequence>
<dbReference type="Pfam" id="PF20173">
    <property type="entry name" value="ZnF_RZ-type"/>
    <property type="match status" value="1"/>
</dbReference>
<keyword evidence="2" id="KW-0963">Cytoplasm</keyword>
<dbReference type="GO" id="GO:0031380">
    <property type="term" value="C:nuclear RNA-directed RNA polymerase complex"/>
    <property type="evidence" value="ECO:0007669"/>
    <property type="project" value="TreeGrafter"/>
</dbReference>
<keyword evidence="6 13" id="KW-0547">Nucleotide-binding</keyword>
<dbReference type="Pfam" id="PF13086">
    <property type="entry name" value="AAA_11"/>
    <property type="match status" value="1"/>
</dbReference>
<dbReference type="GO" id="GO:0002376">
    <property type="term" value="P:immune system process"/>
    <property type="evidence" value="ECO:0007669"/>
    <property type="project" value="UniProtKB-KW"/>
</dbReference>
<dbReference type="PANTHER" id="PTHR10887:SF445">
    <property type="entry name" value="NFX1-TYPE ZINC FINGER-CONTAINING PROTEIN 1"/>
    <property type="match status" value="1"/>
</dbReference>
<keyword evidence="7 9" id="KW-0862">Zinc</keyword>
<evidence type="ECO:0000256" key="6">
    <source>
        <dbReference type="ARBA" id="ARBA00022806"/>
    </source>
</evidence>
<dbReference type="InterPro" id="IPR027417">
    <property type="entry name" value="P-loop_NTPase"/>
</dbReference>
<evidence type="ECO:0000256" key="9">
    <source>
        <dbReference type="PROSITE-ProRule" id="PRU00723"/>
    </source>
</evidence>
<dbReference type="PROSITE" id="PS51981">
    <property type="entry name" value="ZF_RZ"/>
    <property type="match status" value="1"/>
</dbReference>
<dbReference type="CDD" id="cd18808">
    <property type="entry name" value="SF1_C_Upf1"/>
    <property type="match status" value="1"/>
</dbReference>
<name>A0A1L7XN88_9HELO</name>
<dbReference type="GO" id="GO:0004386">
    <property type="term" value="F:helicase activity"/>
    <property type="evidence" value="ECO:0007669"/>
    <property type="project" value="UniProtKB-KW"/>
</dbReference>
<evidence type="ECO:0000256" key="3">
    <source>
        <dbReference type="ARBA" id="ARBA00022723"/>
    </source>
</evidence>
<reference evidence="13 14" key="1">
    <citation type="submission" date="2016-03" db="EMBL/GenBank/DDBJ databases">
        <authorList>
            <person name="Ploux O."/>
        </authorList>
    </citation>
    <scope>NUCLEOTIDE SEQUENCE [LARGE SCALE GENOMIC DNA]</scope>
    <source>
        <strain evidence="13 14">UAMH 11012</strain>
    </source>
</reference>